<dbReference type="EMBL" id="JBHFFA010000002">
    <property type="protein sequence ID" value="KAL2642308.1"/>
    <property type="molecule type" value="Genomic_DNA"/>
</dbReference>
<name>A0ABD1Z3J2_9MARC</name>
<dbReference type="Proteomes" id="UP001605036">
    <property type="component" value="Unassembled WGS sequence"/>
</dbReference>
<organism evidence="1 2">
    <name type="scientific">Riccia fluitans</name>
    <dbReference type="NCBI Taxonomy" id="41844"/>
    <lineage>
        <taxon>Eukaryota</taxon>
        <taxon>Viridiplantae</taxon>
        <taxon>Streptophyta</taxon>
        <taxon>Embryophyta</taxon>
        <taxon>Marchantiophyta</taxon>
        <taxon>Marchantiopsida</taxon>
        <taxon>Marchantiidae</taxon>
        <taxon>Marchantiales</taxon>
        <taxon>Ricciaceae</taxon>
        <taxon>Riccia</taxon>
    </lineage>
</organism>
<sequence length="297" mass="33443">MYVSVGRYLPLRGALGSKARRYVKSGPPLLRMRLVSMSNPAVSPENFDKSFQYHVSHSSFCLSGIRATVFVSGNRQEKRKQARYKIARYNCVRLRSRSTRRQLMKTKLGLDFHILPFTTGELGVKLTYDPQTLLVLRSKRQRGWVFDSASADTTTDREFTGGECCPTFRSATLLLGSLVTMVCSLASALQSSDARSTGMMHSRLRQPLVSDRDLSHGWLSVRLRAIPARVANLQDAAYVHTGKDYMPSSNSCSPFILWLWCLQQPWGVDDSASLVSLMRTAVPLLAQLKISRSWDWI</sequence>
<reference evidence="1 2" key="1">
    <citation type="submission" date="2024-09" db="EMBL/GenBank/DDBJ databases">
        <title>Chromosome-scale assembly of Riccia fluitans.</title>
        <authorList>
            <person name="Paukszto L."/>
            <person name="Sawicki J."/>
            <person name="Karawczyk K."/>
            <person name="Piernik-Szablinska J."/>
            <person name="Szczecinska M."/>
            <person name="Mazdziarz M."/>
        </authorList>
    </citation>
    <scope>NUCLEOTIDE SEQUENCE [LARGE SCALE GENOMIC DNA]</scope>
    <source>
        <strain evidence="1">Rf_01</strain>
        <tissue evidence="1">Aerial parts of the thallus</tissue>
    </source>
</reference>
<proteinExistence type="predicted"/>
<protein>
    <submittedName>
        <fullName evidence="1">Uncharacterized protein</fullName>
    </submittedName>
</protein>
<comment type="caution">
    <text evidence="1">The sequence shown here is derived from an EMBL/GenBank/DDBJ whole genome shotgun (WGS) entry which is preliminary data.</text>
</comment>
<gene>
    <name evidence="1" type="ORF">R1flu_009895</name>
</gene>
<evidence type="ECO:0000313" key="1">
    <source>
        <dbReference type="EMBL" id="KAL2642308.1"/>
    </source>
</evidence>
<dbReference type="AlphaFoldDB" id="A0ABD1Z3J2"/>
<keyword evidence="2" id="KW-1185">Reference proteome</keyword>
<evidence type="ECO:0000313" key="2">
    <source>
        <dbReference type="Proteomes" id="UP001605036"/>
    </source>
</evidence>
<accession>A0ABD1Z3J2</accession>